<dbReference type="RefSeq" id="WP_200464168.1">
    <property type="nucleotide sequence ID" value="NZ_JAENRR010000010.1"/>
</dbReference>
<comment type="caution">
    <text evidence="4">The sequence shown here is derived from an EMBL/GenBank/DDBJ whole genome shotgun (WGS) entry which is preliminary data.</text>
</comment>
<evidence type="ECO:0000313" key="4">
    <source>
        <dbReference type="EMBL" id="MBK3516940.1"/>
    </source>
</evidence>
<dbReference type="SMART" id="SM00642">
    <property type="entry name" value="Aamy"/>
    <property type="match status" value="1"/>
</dbReference>
<keyword evidence="5" id="KW-1185">Reference proteome</keyword>
<dbReference type="InterPro" id="IPR026444">
    <property type="entry name" value="Secre_tail"/>
</dbReference>
<reference evidence="4 5" key="1">
    <citation type="submission" date="2021-01" db="EMBL/GenBank/DDBJ databases">
        <title>Carboxyliciviraga sp.nov., isolated from coastal sediments.</title>
        <authorList>
            <person name="Lu D."/>
            <person name="Zhang T."/>
        </authorList>
    </citation>
    <scope>NUCLEOTIDE SEQUENCE [LARGE SCALE GENOMIC DNA]</scope>
    <source>
        <strain evidence="4 5">N1Y132</strain>
    </source>
</reference>
<dbReference type="Pfam" id="PF18962">
    <property type="entry name" value="Por_Secre_tail"/>
    <property type="match status" value="1"/>
</dbReference>
<dbReference type="InterPro" id="IPR013783">
    <property type="entry name" value="Ig-like_fold"/>
</dbReference>
<dbReference type="CDD" id="cd11350">
    <property type="entry name" value="AmyAc_4"/>
    <property type="match status" value="1"/>
</dbReference>
<gene>
    <name evidence="4" type="ORF">JIV24_06270</name>
</gene>
<dbReference type="InterPro" id="IPR017853">
    <property type="entry name" value="GH"/>
</dbReference>
<dbReference type="Pfam" id="PF00128">
    <property type="entry name" value="Alpha-amylase"/>
    <property type="match status" value="1"/>
</dbReference>
<dbReference type="PANTHER" id="PTHR43651">
    <property type="entry name" value="1,4-ALPHA-GLUCAN-BRANCHING ENZYME"/>
    <property type="match status" value="1"/>
</dbReference>
<protein>
    <submittedName>
        <fullName evidence="4">T9SS type A sorting domain-containing protein</fullName>
    </submittedName>
</protein>
<dbReference type="SUPFAM" id="SSF81296">
    <property type="entry name" value="E set domains"/>
    <property type="match status" value="1"/>
</dbReference>
<dbReference type="InterPro" id="IPR004193">
    <property type="entry name" value="Glyco_hydro_13_N"/>
</dbReference>
<keyword evidence="2" id="KW-0732">Signal</keyword>
<feature type="chain" id="PRO_5047131849" evidence="2">
    <location>
        <begin position="28"/>
        <end position="931"/>
    </location>
</feature>
<dbReference type="Pfam" id="PF02922">
    <property type="entry name" value="CBM_48"/>
    <property type="match status" value="1"/>
</dbReference>
<organism evidence="4 5">
    <name type="scientific">Carboxylicivirga marina</name>
    <dbReference type="NCBI Taxonomy" id="2800988"/>
    <lineage>
        <taxon>Bacteria</taxon>
        <taxon>Pseudomonadati</taxon>
        <taxon>Bacteroidota</taxon>
        <taxon>Bacteroidia</taxon>
        <taxon>Marinilabiliales</taxon>
        <taxon>Marinilabiliaceae</taxon>
        <taxon>Carboxylicivirga</taxon>
    </lineage>
</organism>
<accession>A0ABS1HGY7</accession>
<dbReference type="Gene3D" id="3.20.20.80">
    <property type="entry name" value="Glycosidases"/>
    <property type="match status" value="1"/>
</dbReference>
<dbReference type="Proteomes" id="UP000605676">
    <property type="component" value="Unassembled WGS sequence"/>
</dbReference>
<dbReference type="Gene3D" id="2.60.40.10">
    <property type="entry name" value="Immunoglobulins"/>
    <property type="match status" value="1"/>
</dbReference>
<sequence length="931" mass="106003">MSNNYIKFLKRIRCVLVTFFVFGAANAQVVTSDPAIPIESNRVTITFYADKGNEGLKDYTGDVYAHTGVITDKSSGGSDWKYAPTWGDNDAKYKMTRTATNTYTLEITPNIRDYYGVAAGEVIEQMAFVFRSHDNSKEGKDTGNKDIFVDVSAEELSVSIVKPINNSIHERGSTVQLQVDALLNDKLEVKINGDPVVNDAISTFTYDITNVQLDEYVIEAIATGGSDVVNVFSTFFVKGDVVTEPMPDGLRRGVNVIDESTATVVLFAPNKEYVYLVGDFNDWAPSNAAMMKKDEDFFWLSIDNLDANEEYAYQFWIDGDVKVADPYATKVLDPWNDKYIPESIYPNLKDYPDGQDEIVSVFTTADQTFNWEVPGFVAPEPDKLIVYEVLIRDFTDNQDIKTITDTLSYLKRLGVNAIELMPFNEFEGNDSWGYNPSFYFATDKAYGTVEDYKIFIDECHKEGIAVIMDMVLNHSYGQSPFARMYLGEDGKPLNNPWYNTDHNMAEPAAQWGYDFNHESIHTQELIDSICSYWMSEYKIDGFRFDFTKGFTNTPYPVGDWASKYDADRIAILKRMASAIWYRKDDALVIFEHLSENSEEKELSNHGNGILFWGNANHDYNEATMGYPSNLRWVSYEERGWDVPGIINYMESHDEERLMYKNLQYGNSEGDYFVRDLKTALRRCEAAAAFFIPVPGPKMIWQFGELGFDLSINRCTDGSVSDDCRLSPKPAKWEYVDDEDRMRLFSVYQWLNELKTNEPVFATDDFTLNVANATKRIELNMSGSDVRIIGNFGVEAASITPNFSTKGKWYNIFVKDSLQVNDTQMEVMLQPGEYVIYSQKKLSGFDTHTSSKDDLIEKQLVVSPNPFSSEVSISFDGQGHRYELYNVTGARVKSGQLNQQRLTFNWSDLPSGHYIIRLEVDNEVLIKKLLKR</sequence>
<evidence type="ECO:0000259" key="3">
    <source>
        <dbReference type="SMART" id="SM00642"/>
    </source>
</evidence>
<keyword evidence="1" id="KW-0119">Carbohydrate metabolism</keyword>
<feature type="domain" description="Glycosyl hydrolase family 13 catalytic" evidence="3">
    <location>
        <begin position="388"/>
        <end position="754"/>
    </location>
</feature>
<evidence type="ECO:0000313" key="5">
    <source>
        <dbReference type="Proteomes" id="UP000605676"/>
    </source>
</evidence>
<evidence type="ECO:0000256" key="1">
    <source>
        <dbReference type="ARBA" id="ARBA00023277"/>
    </source>
</evidence>
<feature type="signal peptide" evidence="2">
    <location>
        <begin position="1"/>
        <end position="27"/>
    </location>
</feature>
<evidence type="ECO:0000256" key="2">
    <source>
        <dbReference type="SAM" id="SignalP"/>
    </source>
</evidence>
<dbReference type="SUPFAM" id="SSF51445">
    <property type="entry name" value="(Trans)glycosidases"/>
    <property type="match status" value="1"/>
</dbReference>
<dbReference type="InterPro" id="IPR006047">
    <property type="entry name" value="GH13_cat_dom"/>
</dbReference>
<dbReference type="NCBIfam" id="TIGR04183">
    <property type="entry name" value="Por_Secre_tail"/>
    <property type="match status" value="1"/>
</dbReference>
<proteinExistence type="predicted"/>
<dbReference type="InterPro" id="IPR014756">
    <property type="entry name" value="Ig_E-set"/>
</dbReference>
<name>A0ABS1HGY7_9BACT</name>
<dbReference type="EMBL" id="JAENRR010000010">
    <property type="protein sequence ID" value="MBK3516940.1"/>
    <property type="molecule type" value="Genomic_DNA"/>
</dbReference>